<protein>
    <submittedName>
        <fullName evidence="1">Uncharacterized protein</fullName>
    </submittedName>
</protein>
<organism evidence="1 2">
    <name type="scientific">Marivita geojedonensis</name>
    <dbReference type="NCBI Taxonomy" id="1123756"/>
    <lineage>
        <taxon>Bacteria</taxon>
        <taxon>Pseudomonadati</taxon>
        <taxon>Pseudomonadota</taxon>
        <taxon>Alphaproteobacteria</taxon>
        <taxon>Rhodobacterales</taxon>
        <taxon>Roseobacteraceae</taxon>
        <taxon>Marivita</taxon>
    </lineage>
</organism>
<accession>A0A1X4NAF3</accession>
<proteinExistence type="predicted"/>
<evidence type="ECO:0000313" key="2">
    <source>
        <dbReference type="Proteomes" id="UP000193926"/>
    </source>
</evidence>
<keyword evidence="2" id="KW-1185">Reference proteome</keyword>
<sequence>MLRSARTAGLVKGHRGKGCTFERPDWADRLHVRRLITRSLQSILRQAVLHDHRCLEILKLWRTTEIFGDAGMGHSMQLDSIITKKGGAQGRRVHRLEFCVDPREEEMDRQ</sequence>
<reference evidence="1 2" key="1">
    <citation type="submission" date="2014-03" db="EMBL/GenBank/DDBJ databases">
        <title>The draft genome sequence of Marivita geojedonensis KCTC 23882.</title>
        <authorList>
            <person name="Lai Q."/>
            <person name="Shao Z."/>
        </authorList>
    </citation>
    <scope>NUCLEOTIDE SEQUENCE [LARGE SCALE GENOMIC DNA]</scope>
    <source>
        <strain evidence="1 2">DPG-138</strain>
    </source>
</reference>
<name>A0A1X4NAF3_9RHOB</name>
<dbReference type="Proteomes" id="UP000193926">
    <property type="component" value="Unassembled WGS sequence"/>
</dbReference>
<dbReference type="EMBL" id="JFKC01000036">
    <property type="protein sequence ID" value="OSQ43370.1"/>
    <property type="molecule type" value="Genomic_DNA"/>
</dbReference>
<dbReference type="AlphaFoldDB" id="A0A1X4NAF3"/>
<evidence type="ECO:0000313" key="1">
    <source>
        <dbReference type="EMBL" id="OSQ43370.1"/>
    </source>
</evidence>
<comment type="caution">
    <text evidence="1">The sequence shown here is derived from an EMBL/GenBank/DDBJ whole genome shotgun (WGS) entry which is preliminary data.</text>
</comment>
<gene>
    <name evidence="1" type="ORF">MGEO_19705</name>
</gene>